<dbReference type="PANTHER" id="PTHR31889">
    <property type="entry name" value="FUCOSYLTRANSFERASE 2-RELATED"/>
    <property type="match status" value="1"/>
</dbReference>
<comment type="subcellular location">
    <subcellularLocation>
        <location evidence="7">Golgi apparatus</location>
        <location evidence="7">Golgi stack membrane</location>
        <topology evidence="7">Single-pass type II membrane protein</topology>
    </subcellularLocation>
</comment>
<dbReference type="PANTHER" id="PTHR31889:SF67">
    <property type="entry name" value="FUCOSYLTRANSFERASE"/>
    <property type="match status" value="1"/>
</dbReference>
<gene>
    <name evidence="8" type="ORF">BOLC8T49274H</name>
</gene>
<dbReference type="Pfam" id="PF03254">
    <property type="entry name" value="XG_FTase"/>
    <property type="match status" value="1"/>
</dbReference>
<proteinExistence type="inferred from homology"/>
<organism evidence="8">
    <name type="scientific">Brassica oleracea</name>
    <name type="common">Wild cabbage</name>
    <dbReference type="NCBI Taxonomy" id="3712"/>
    <lineage>
        <taxon>Eukaryota</taxon>
        <taxon>Viridiplantae</taxon>
        <taxon>Streptophyta</taxon>
        <taxon>Embryophyta</taxon>
        <taxon>Tracheophyta</taxon>
        <taxon>Spermatophyta</taxon>
        <taxon>Magnoliopsida</taxon>
        <taxon>eudicotyledons</taxon>
        <taxon>Gunneridae</taxon>
        <taxon>Pentapetalae</taxon>
        <taxon>rosids</taxon>
        <taxon>malvids</taxon>
        <taxon>Brassicales</taxon>
        <taxon>Brassicaceae</taxon>
        <taxon>Brassiceae</taxon>
        <taxon>Brassica</taxon>
    </lineage>
</organism>
<name>A0A3P6GGA0_BRAOL</name>
<comment type="similarity">
    <text evidence="1 7">Belongs to the glycosyltransferase 37 family.</text>
</comment>
<sequence>MFWEQPTSTGEMIEVYQPSEERVQQTDKKLHDQKALAEVYLLSLTDNIVTSARSTFGYFCS</sequence>
<keyword evidence="3 7" id="KW-0808">Transferase</keyword>
<evidence type="ECO:0000256" key="1">
    <source>
        <dbReference type="ARBA" id="ARBA00010481"/>
    </source>
</evidence>
<keyword evidence="2 7" id="KW-0328">Glycosyltransferase</keyword>
<dbReference type="GO" id="GO:0071555">
    <property type="term" value="P:cell wall organization"/>
    <property type="evidence" value="ECO:0007669"/>
    <property type="project" value="UniProtKB-UniRule"/>
</dbReference>
<dbReference type="GO" id="GO:0009969">
    <property type="term" value="P:xyloglucan biosynthetic process"/>
    <property type="evidence" value="ECO:0007669"/>
    <property type="project" value="TreeGrafter"/>
</dbReference>
<evidence type="ECO:0000256" key="6">
    <source>
        <dbReference type="ARBA" id="ARBA00023316"/>
    </source>
</evidence>
<dbReference type="AlphaFoldDB" id="A0A3P6GGA0"/>
<evidence type="ECO:0000313" key="8">
    <source>
        <dbReference type="EMBL" id="VDD56045.1"/>
    </source>
</evidence>
<dbReference type="EC" id="2.4.1.-" evidence="7"/>
<dbReference type="GO" id="GO:0032580">
    <property type="term" value="C:Golgi cisterna membrane"/>
    <property type="evidence" value="ECO:0007669"/>
    <property type="project" value="UniProtKB-SubCell"/>
</dbReference>
<accession>A0A3P6GGA0</accession>
<keyword evidence="4 7" id="KW-0333">Golgi apparatus</keyword>
<reference evidence="8" key="1">
    <citation type="submission" date="2018-11" db="EMBL/GenBank/DDBJ databases">
        <authorList>
            <consortium name="Genoscope - CEA"/>
            <person name="William W."/>
        </authorList>
    </citation>
    <scope>NUCLEOTIDE SEQUENCE</scope>
</reference>
<protein>
    <recommendedName>
        <fullName evidence="7">Fucosyltransferase</fullName>
        <ecNumber evidence="7">2.4.1.-</ecNumber>
    </recommendedName>
</protein>
<dbReference type="GO" id="GO:0042546">
    <property type="term" value="P:cell wall biogenesis"/>
    <property type="evidence" value="ECO:0007669"/>
    <property type="project" value="InterPro"/>
</dbReference>
<evidence type="ECO:0000256" key="4">
    <source>
        <dbReference type="ARBA" id="ARBA00023034"/>
    </source>
</evidence>
<dbReference type="InterPro" id="IPR004938">
    <property type="entry name" value="XG_FTase"/>
</dbReference>
<evidence type="ECO:0000256" key="3">
    <source>
        <dbReference type="ARBA" id="ARBA00022679"/>
    </source>
</evidence>
<evidence type="ECO:0000256" key="2">
    <source>
        <dbReference type="ARBA" id="ARBA00022676"/>
    </source>
</evidence>
<dbReference type="EMBL" id="LR031879">
    <property type="protein sequence ID" value="VDD56045.1"/>
    <property type="molecule type" value="Genomic_DNA"/>
</dbReference>
<dbReference type="GO" id="GO:0008107">
    <property type="term" value="F:galactoside 2-alpha-L-fucosyltransferase activity"/>
    <property type="evidence" value="ECO:0007669"/>
    <property type="project" value="InterPro"/>
</dbReference>
<evidence type="ECO:0000256" key="5">
    <source>
        <dbReference type="ARBA" id="ARBA00023180"/>
    </source>
</evidence>
<keyword evidence="6 7" id="KW-0961">Cell wall biogenesis/degradation</keyword>
<keyword evidence="5" id="KW-0325">Glycoprotein</keyword>
<evidence type="ECO:0000256" key="7">
    <source>
        <dbReference type="RuleBase" id="RU367004"/>
    </source>
</evidence>
<comment type="function">
    <text evidence="7">May be involved in cell wall biosynthesis.</text>
</comment>